<evidence type="ECO:0000313" key="2">
    <source>
        <dbReference type="EMBL" id="GIY40085.1"/>
    </source>
</evidence>
<feature type="region of interest" description="Disordered" evidence="1">
    <location>
        <begin position="1"/>
        <end position="81"/>
    </location>
</feature>
<accession>A0AAV4T5Q2</accession>
<protein>
    <submittedName>
        <fullName evidence="2">Uncharacterized protein</fullName>
    </submittedName>
</protein>
<sequence>MGSSNPVVKRPIGSSDKRNIFIHGRYKNPPHCPPDHLTGPPCSPPPFTYSGFSPGTGMASLQLRSQGIHSRKKGGGQTPIE</sequence>
<gene>
    <name evidence="2" type="ORF">CEXT_420571</name>
</gene>
<name>A0AAV4T5Q2_CAEEX</name>
<proteinExistence type="predicted"/>
<reference evidence="2 3" key="1">
    <citation type="submission" date="2021-06" db="EMBL/GenBank/DDBJ databases">
        <title>Caerostris extrusa draft genome.</title>
        <authorList>
            <person name="Kono N."/>
            <person name="Arakawa K."/>
        </authorList>
    </citation>
    <scope>NUCLEOTIDE SEQUENCE [LARGE SCALE GENOMIC DNA]</scope>
</reference>
<evidence type="ECO:0000313" key="3">
    <source>
        <dbReference type="Proteomes" id="UP001054945"/>
    </source>
</evidence>
<dbReference type="EMBL" id="BPLR01010555">
    <property type="protein sequence ID" value="GIY40085.1"/>
    <property type="molecule type" value="Genomic_DNA"/>
</dbReference>
<comment type="caution">
    <text evidence="2">The sequence shown here is derived from an EMBL/GenBank/DDBJ whole genome shotgun (WGS) entry which is preliminary data.</text>
</comment>
<keyword evidence="3" id="KW-1185">Reference proteome</keyword>
<evidence type="ECO:0000256" key="1">
    <source>
        <dbReference type="SAM" id="MobiDB-lite"/>
    </source>
</evidence>
<organism evidence="2 3">
    <name type="scientific">Caerostris extrusa</name>
    <name type="common">Bark spider</name>
    <name type="synonym">Caerostris bankana</name>
    <dbReference type="NCBI Taxonomy" id="172846"/>
    <lineage>
        <taxon>Eukaryota</taxon>
        <taxon>Metazoa</taxon>
        <taxon>Ecdysozoa</taxon>
        <taxon>Arthropoda</taxon>
        <taxon>Chelicerata</taxon>
        <taxon>Arachnida</taxon>
        <taxon>Araneae</taxon>
        <taxon>Araneomorphae</taxon>
        <taxon>Entelegynae</taxon>
        <taxon>Araneoidea</taxon>
        <taxon>Araneidae</taxon>
        <taxon>Caerostris</taxon>
    </lineage>
</organism>
<dbReference type="Proteomes" id="UP001054945">
    <property type="component" value="Unassembled WGS sequence"/>
</dbReference>
<dbReference type="AlphaFoldDB" id="A0AAV4T5Q2"/>